<sequence length="122" mass="13356">MILRGMDVKLKRLLDECGNDDSAKCVLVESSLPHAFSAEMNIKGVFSAEYSLSKISEYEKPYISYMDGITMDFGIGLLGYGLFRIVTERTVLAIPENRIGLFPDVDSAYIAAIGPGERAIGV</sequence>
<proteinExistence type="predicted"/>
<protein>
    <submittedName>
        <fullName evidence="1">Uncharacterized protein</fullName>
    </submittedName>
</protein>
<organism evidence="1 2">
    <name type="scientific">Melastoma candidum</name>
    <dbReference type="NCBI Taxonomy" id="119954"/>
    <lineage>
        <taxon>Eukaryota</taxon>
        <taxon>Viridiplantae</taxon>
        <taxon>Streptophyta</taxon>
        <taxon>Embryophyta</taxon>
        <taxon>Tracheophyta</taxon>
        <taxon>Spermatophyta</taxon>
        <taxon>Magnoliopsida</taxon>
        <taxon>eudicotyledons</taxon>
        <taxon>Gunneridae</taxon>
        <taxon>Pentapetalae</taxon>
        <taxon>rosids</taxon>
        <taxon>malvids</taxon>
        <taxon>Myrtales</taxon>
        <taxon>Melastomataceae</taxon>
        <taxon>Melastomatoideae</taxon>
        <taxon>Melastomateae</taxon>
        <taxon>Melastoma</taxon>
    </lineage>
</organism>
<keyword evidence="2" id="KW-1185">Reference proteome</keyword>
<comment type="caution">
    <text evidence="1">The sequence shown here is derived from an EMBL/GenBank/DDBJ whole genome shotgun (WGS) entry which is preliminary data.</text>
</comment>
<name>A0ACB9RCN7_9MYRT</name>
<gene>
    <name evidence="1" type="ORF">MLD38_014375</name>
</gene>
<evidence type="ECO:0000313" key="1">
    <source>
        <dbReference type="EMBL" id="KAI4376634.1"/>
    </source>
</evidence>
<dbReference type="Proteomes" id="UP001057402">
    <property type="component" value="Chromosome 4"/>
</dbReference>
<evidence type="ECO:0000313" key="2">
    <source>
        <dbReference type="Proteomes" id="UP001057402"/>
    </source>
</evidence>
<dbReference type="EMBL" id="CM042883">
    <property type="protein sequence ID" value="KAI4376634.1"/>
    <property type="molecule type" value="Genomic_DNA"/>
</dbReference>
<reference evidence="2" key="1">
    <citation type="journal article" date="2023" name="Front. Plant Sci.">
        <title>Chromosomal-level genome assembly of Melastoma candidum provides insights into trichome evolution.</title>
        <authorList>
            <person name="Zhong Y."/>
            <person name="Wu W."/>
            <person name="Sun C."/>
            <person name="Zou P."/>
            <person name="Liu Y."/>
            <person name="Dai S."/>
            <person name="Zhou R."/>
        </authorList>
    </citation>
    <scope>NUCLEOTIDE SEQUENCE [LARGE SCALE GENOMIC DNA]</scope>
</reference>
<accession>A0ACB9RCN7</accession>